<gene>
    <name evidence="1" type="ORF">HPB47_026338</name>
</gene>
<proteinExistence type="predicted"/>
<evidence type="ECO:0000313" key="2">
    <source>
        <dbReference type="Proteomes" id="UP000805193"/>
    </source>
</evidence>
<comment type="caution">
    <text evidence="1">The sequence shown here is derived from an EMBL/GenBank/DDBJ whole genome shotgun (WGS) entry which is preliminary data.</text>
</comment>
<accession>A0AC60Q1E8</accession>
<keyword evidence="2" id="KW-1185">Reference proteome</keyword>
<dbReference type="Proteomes" id="UP000805193">
    <property type="component" value="Unassembled WGS sequence"/>
</dbReference>
<organism evidence="1 2">
    <name type="scientific">Ixodes persulcatus</name>
    <name type="common">Taiga tick</name>
    <dbReference type="NCBI Taxonomy" id="34615"/>
    <lineage>
        <taxon>Eukaryota</taxon>
        <taxon>Metazoa</taxon>
        <taxon>Ecdysozoa</taxon>
        <taxon>Arthropoda</taxon>
        <taxon>Chelicerata</taxon>
        <taxon>Arachnida</taxon>
        <taxon>Acari</taxon>
        <taxon>Parasitiformes</taxon>
        <taxon>Ixodida</taxon>
        <taxon>Ixodoidea</taxon>
        <taxon>Ixodidae</taxon>
        <taxon>Ixodinae</taxon>
        <taxon>Ixodes</taxon>
    </lineage>
</organism>
<evidence type="ECO:0000313" key="1">
    <source>
        <dbReference type="EMBL" id="KAG0426558.1"/>
    </source>
</evidence>
<name>A0AC60Q1E8_IXOPE</name>
<sequence length="383" mass="42525">MCALVQTLKNVMDIQQKYPNIEVATKTRQCARRCLNKALDALHELHDGGLLDDKQFTMLLEDMTWRIHAVDGMPTNISVGHPALSIMQSIPWLPRNVVQTLLEVSGKGYSSYCDLEGRLMNADSNQHFQNEGDFKDYLVSPSALGVIGFLTDRKSVSNAVCETDVELCSIPMDVMQRIVERHPDAPTVIYRMWFSVAVRISLGLLMNDKRYLVATSSRTAELVAIEKALNAAAELPPQQIVILSDSKCALQRLVNPSFSDPLTTAVRNTVGELEKQGTAVYLQWIPGHVGVKGNEKADSLATEAHKKTASITIPADPRKVIRDVRWHVHSERPEPALPRGTLVRFSRAASTLVRRLRTNTAIPTSFCTELGEYRTLAAPVATR</sequence>
<protein>
    <submittedName>
        <fullName evidence="1">Uncharacterized protein</fullName>
    </submittedName>
</protein>
<dbReference type="EMBL" id="JABSTQ010009707">
    <property type="protein sequence ID" value="KAG0426558.1"/>
    <property type="molecule type" value="Genomic_DNA"/>
</dbReference>
<reference evidence="1 2" key="1">
    <citation type="journal article" date="2020" name="Cell">
        <title>Large-Scale Comparative Analyses of Tick Genomes Elucidate Their Genetic Diversity and Vector Capacities.</title>
        <authorList>
            <consortium name="Tick Genome and Microbiome Consortium (TIGMIC)"/>
            <person name="Jia N."/>
            <person name="Wang J."/>
            <person name="Shi W."/>
            <person name="Du L."/>
            <person name="Sun Y."/>
            <person name="Zhan W."/>
            <person name="Jiang J.F."/>
            <person name="Wang Q."/>
            <person name="Zhang B."/>
            <person name="Ji P."/>
            <person name="Bell-Sakyi L."/>
            <person name="Cui X.M."/>
            <person name="Yuan T.T."/>
            <person name="Jiang B.G."/>
            <person name="Yang W.F."/>
            <person name="Lam T.T."/>
            <person name="Chang Q.C."/>
            <person name="Ding S.J."/>
            <person name="Wang X.J."/>
            <person name="Zhu J.G."/>
            <person name="Ruan X.D."/>
            <person name="Zhao L."/>
            <person name="Wei J.T."/>
            <person name="Ye R.Z."/>
            <person name="Que T.C."/>
            <person name="Du C.H."/>
            <person name="Zhou Y.H."/>
            <person name="Cheng J.X."/>
            <person name="Dai P.F."/>
            <person name="Guo W.B."/>
            <person name="Han X.H."/>
            <person name="Huang E.J."/>
            <person name="Li L.F."/>
            <person name="Wei W."/>
            <person name="Gao Y.C."/>
            <person name="Liu J.Z."/>
            <person name="Shao H.Z."/>
            <person name="Wang X."/>
            <person name="Wang C.C."/>
            <person name="Yang T.C."/>
            <person name="Huo Q.B."/>
            <person name="Li W."/>
            <person name="Chen H.Y."/>
            <person name="Chen S.E."/>
            <person name="Zhou L.G."/>
            <person name="Ni X.B."/>
            <person name="Tian J.H."/>
            <person name="Sheng Y."/>
            <person name="Liu T."/>
            <person name="Pan Y.S."/>
            <person name="Xia L.Y."/>
            <person name="Li J."/>
            <person name="Zhao F."/>
            <person name="Cao W.C."/>
        </authorList>
    </citation>
    <scope>NUCLEOTIDE SEQUENCE [LARGE SCALE GENOMIC DNA]</scope>
    <source>
        <strain evidence="1">Iper-2018</strain>
    </source>
</reference>